<evidence type="ECO:0000256" key="4">
    <source>
        <dbReference type="ARBA" id="ARBA00022759"/>
    </source>
</evidence>
<evidence type="ECO:0000256" key="2">
    <source>
        <dbReference type="ARBA" id="ARBA00022649"/>
    </source>
</evidence>
<name>A0A1L5FB14_CLOKL</name>
<dbReference type="Gene3D" id="3.30.920.30">
    <property type="entry name" value="Hypothetical protein"/>
    <property type="match status" value="1"/>
</dbReference>
<dbReference type="InterPro" id="IPR012933">
    <property type="entry name" value="HicA_mRNA_interferase"/>
</dbReference>
<dbReference type="OrthoDB" id="9811409at2"/>
<keyword evidence="5" id="KW-0378">Hydrolase</keyword>
<evidence type="ECO:0000256" key="3">
    <source>
        <dbReference type="ARBA" id="ARBA00022722"/>
    </source>
</evidence>
<evidence type="ECO:0000256" key="1">
    <source>
        <dbReference type="ARBA" id="ARBA00006620"/>
    </source>
</evidence>
<evidence type="ECO:0000256" key="6">
    <source>
        <dbReference type="ARBA" id="ARBA00022884"/>
    </source>
</evidence>
<dbReference type="GO" id="GO:0003729">
    <property type="term" value="F:mRNA binding"/>
    <property type="evidence" value="ECO:0007669"/>
    <property type="project" value="InterPro"/>
</dbReference>
<keyword evidence="7" id="KW-0346">Stress response</keyword>
<dbReference type="GO" id="GO:0016787">
    <property type="term" value="F:hydrolase activity"/>
    <property type="evidence" value="ECO:0007669"/>
    <property type="project" value="UniProtKB-KW"/>
</dbReference>
<dbReference type="EMBL" id="CP018335">
    <property type="protein sequence ID" value="APM40194.1"/>
    <property type="molecule type" value="Genomic_DNA"/>
</dbReference>
<evidence type="ECO:0000256" key="7">
    <source>
        <dbReference type="ARBA" id="ARBA00023016"/>
    </source>
</evidence>
<evidence type="ECO:0000256" key="5">
    <source>
        <dbReference type="ARBA" id="ARBA00022801"/>
    </source>
</evidence>
<organism evidence="8 9">
    <name type="scientific">Clostridium kluyveri</name>
    <dbReference type="NCBI Taxonomy" id="1534"/>
    <lineage>
        <taxon>Bacteria</taxon>
        <taxon>Bacillati</taxon>
        <taxon>Bacillota</taxon>
        <taxon>Clostridia</taxon>
        <taxon>Eubacteriales</taxon>
        <taxon>Clostridiaceae</taxon>
        <taxon>Clostridium</taxon>
    </lineage>
</organism>
<keyword evidence="6" id="KW-0694">RNA-binding</keyword>
<dbReference type="SUPFAM" id="SSF54786">
    <property type="entry name" value="YcfA/nrd intein domain"/>
    <property type="match status" value="1"/>
</dbReference>
<dbReference type="RefSeq" id="WP_012103621.1">
    <property type="nucleotide sequence ID" value="NZ_CP018335.1"/>
</dbReference>
<reference evidence="8 9" key="1">
    <citation type="submission" date="2016-12" db="EMBL/GenBank/DDBJ databases">
        <title>Complete genome sequence of Clostridium kluyveri JZZ isolated from the pit mud of a Chinese flavor liquor-making factory.</title>
        <authorList>
            <person name="Wang Y."/>
        </authorList>
    </citation>
    <scope>NUCLEOTIDE SEQUENCE [LARGE SCALE GENOMIC DNA]</scope>
    <source>
        <strain evidence="8 9">JZZ</strain>
    </source>
</reference>
<dbReference type="OMA" id="ESHGWYL"/>
<sequence>MKSYSSREVIKILESHGWYLKRVVGDHHQYTDGHKLATVRHPVKDLGIKNIKSIEKQTGIKFS</sequence>
<gene>
    <name evidence="8" type="ORF">BS101_16325</name>
</gene>
<keyword evidence="3" id="KW-0540">Nuclease</keyword>
<keyword evidence="4" id="KW-0255">Endonuclease</keyword>
<dbReference type="Pfam" id="PF07927">
    <property type="entry name" value="HicA_toxin"/>
    <property type="match status" value="1"/>
</dbReference>
<proteinExistence type="inferred from homology"/>
<dbReference type="Proteomes" id="UP000184604">
    <property type="component" value="Chromosome"/>
</dbReference>
<dbReference type="GO" id="GO:0004519">
    <property type="term" value="F:endonuclease activity"/>
    <property type="evidence" value="ECO:0007669"/>
    <property type="project" value="UniProtKB-KW"/>
</dbReference>
<accession>A0A1L5FB14</accession>
<dbReference type="InterPro" id="IPR038570">
    <property type="entry name" value="HicA_sf"/>
</dbReference>
<protein>
    <submittedName>
        <fullName evidence="8">Addiction module toxin, HicA family</fullName>
    </submittedName>
</protein>
<evidence type="ECO:0000313" key="9">
    <source>
        <dbReference type="Proteomes" id="UP000184604"/>
    </source>
</evidence>
<dbReference type="AlphaFoldDB" id="A0A1L5FB14"/>
<comment type="similarity">
    <text evidence="1">Belongs to the HicA mRNA interferase family.</text>
</comment>
<keyword evidence="2" id="KW-1277">Toxin-antitoxin system</keyword>
<evidence type="ECO:0000313" key="8">
    <source>
        <dbReference type="EMBL" id="APM40194.1"/>
    </source>
</evidence>